<reference evidence="2" key="1">
    <citation type="submission" date="2016-11" db="EMBL/GenBank/DDBJ databases">
        <authorList>
            <person name="Varghese N."/>
            <person name="Submissions S."/>
        </authorList>
    </citation>
    <scope>NUCLEOTIDE SEQUENCE [LARGE SCALE GENOMIC DNA]</scope>
    <source>
        <strain evidence="2">DSM 24787</strain>
    </source>
</reference>
<dbReference type="SUPFAM" id="SSF143100">
    <property type="entry name" value="TTHA1013/TTHA0281-like"/>
    <property type="match status" value="1"/>
</dbReference>
<dbReference type="RefSeq" id="WP_143197513.1">
    <property type="nucleotide sequence ID" value="NZ_FSRA01000002.1"/>
</dbReference>
<keyword evidence="2" id="KW-1185">Reference proteome</keyword>
<evidence type="ECO:0000313" key="2">
    <source>
        <dbReference type="Proteomes" id="UP000185003"/>
    </source>
</evidence>
<dbReference type="STRING" id="536979.SAMN04488055_3717"/>
<dbReference type="AlphaFoldDB" id="A0A1N6J7R2"/>
<evidence type="ECO:0000313" key="1">
    <source>
        <dbReference type="EMBL" id="SIO40307.1"/>
    </source>
</evidence>
<dbReference type="InterPro" id="IPR035069">
    <property type="entry name" value="TTHA1013/TTHA0281-like"/>
</dbReference>
<dbReference type="OrthoDB" id="680076at2"/>
<sequence>MPKIISMTGMHTNSTYLPGILFRDDQAYYHAHVPALDITGYGITKEEAKASLLLTLKIYFDRLMKERGLIKDMESHGWMIGPHHVVPPDLLKSGLGGLEKCIESGSGVYQIGCRIKWPEGGLFG</sequence>
<name>A0A1N6J7R2_9BACT</name>
<dbReference type="EMBL" id="FSRA01000002">
    <property type="protein sequence ID" value="SIO40307.1"/>
    <property type="molecule type" value="Genomic_DNA"/>
</dbReference>
<proteinExistence type="predicted"/>
<gene>
    <name evidence="1" type="ORF">SAMN04488055_3717</name>
</gene>
<protein>
    <submittedName>
        <fullName evidence="1">Predicted nuclease of the RNAse H fold, HicB family</fullName>
    </submittedName>
</protein>
<organism evidence="1 2">
    <name type="scientific">Chitinophaga niabensis</name>
    <dbReference type="NCBI Taxonomy" id="536979"/>
    <lineage>
        <taxon>Bacteria</taxon>
        <taxon>Pseudomonadati</taxon>
        <taxon>Bacteroidota</taxon>
        <taxon>Chitinophagia</taxon>
        <taxon>Chitinophagales</taxon>
        <taxon>Chitinophagaceae</taxon>
        <taxon>Chitinophaga</taxon>
    </lineage>
</organism>
<accession>A0A1N6J7R2</accession>
<dbReference type="Proteomes" id="UP000185003">
    <property type="component" value="Unassembled WGS sequence"/>
</dbReference>